<dbReference type="STRING" id="411473.RUMCAL_03510"/>
<feature type="transmembrane region" description="Helical" evidence="1">
    <location>
        <begin position="164"/>
        <end position="182"/>
    </location>
</feature>
<proteinExistence type="predicted"/>
<feature type="transmembrane region" description="Helical" evidence="1">
    <location>
        <begin position="39"/>
        <end position="56"/>
    </location>
</feature>
<protein>
    <submittedName>
        <fullName evidence="2">Uncharacterized protein</fullName>
    </submittedName>
</protein>
<reference evidence="2 3" key="1">
    <citation type="submission" date="2013-07" db="EMBL/GenBank/DDBJ databases">
        <authorList>
            <person name="Weinstock G."/>
            <person name="Sodergren E."/>
            <person name="Wylie T."/>
            <person name="Fulton L."/>
            <person name="Fulton R."/>
            <person name="Fronick C."/>
            <person name="O'Laughlin M."/>
            <person name="Godfrey J."/>
            <person name="Miner T."/>
            <person name="Herter B."/>
            <person name="Appelbaum E."/>
            <person name="Cordes M."/>
            <person name="Lek S."/>
            <person name="Wollam A."/>
            <person name="Pepin K.H."/>
            <person name="Palsikar V.B."/>
            <person name="Mitreva M."/>
            <person name="Wilson R.K."/>
        </authorList>
    </citation>
    <scope>NUCLEOTIDE SEQUENCE [LARGE SCALE GENOMIC DNA]</scope>
    <source>
        <strain evidence="2 3">ATCC 27760</strain>
    </source>
</reference>
<sequence length="318" mass="35418">MGGFQMSSTLKLSIFSIVGILVFCIVGIFIPPVLLLSEAFSILCCIVFSISVISNIETNGANFLLKLSLALLISAAIQFVMRIIFYILGKNDLFSFCVNSISAGLALLSFTATIFIMLVWLILKIFRIPADIIRSPFLKLGLVFIIGTIIFRVIGIVIKEFSLIAMVFFVLTALMFILAIFINTHIKVTLKIMLSAGILSIVSMVSYWAFQLYLCSKIFGMPEEDIRNFLLLCGTMFLFVCFISFLVWFTAFIYRVSHSVWLAVIVLSALGLLISGALYFILPISECLFFYTLAMKIFGCVMGVGVMGIVFSVLFHKK</sequence>
<dbReference type="PATRIC" id="fig|411473.3.peg.2937"/>
<gene>
    <name evidence="2" type="ORF">RUMCAL_03510</name>
</gene>
<keyword evidence="1" id="KW-0472">Membrane</keyword>
<comment type="caution">
    <text evidence="2">The sequence shown here is derived from an EMBL/GenBank/DDBJ whole genome shotgun (WGS) entry which is preliminary data.</text>
</comment>
<accession>U2JK32</accession>
<feature type="transmembrane region" description="Helical" evidence="1">
    <location>
        <begin position="12"/>
        <end position="33"/>
    </location>
</feature>
<dbReference type="EMBL" id="AWVF01000477">
    <property type="protein sequence ID" value="ERJ86606.1"/>
    <property type="molecule type" value="Genomic_DNA"/>
</dbReference>
<name>U2JK32_9FIRM</name>
<evidence type="ECO:0000313" key="3">
    <source>
        <dbReference type="Proteomes" id="UP000016662"/>
    </source>
</evidence>
<keyword evidence="1" id="KW-0812">Transmembrane</keyword>
<feature type="transmembrane region" description="Helical" evidence="1">
    <location>
        <begin position="189"/>
        <end position="209"/>
    </location>
</feature>
<dbReference type="HOGENOM" id="CLU_874019_0_0_9"/>
<feature type="transmembrane region" description="Helical" evidence="1">
    <location>
        <begin position="229"/>
        <end position="253"/>
    </location>
</feature>
<organism evidence="2 3">
    <name type="scientific">Ruminococcus callidus ATCC 27760</name>
    <dbReference type="NCBI Taxonomy" id="411473"/>
    <lineage>
        <taxon>Bacteria</taxon>
        <taxon>Bacillati</taxon>
        <taxon>Bacillota</taxon>
        <taxon>Clostridia</taxon>
        <taxon>Eubacteriales</taxon>
        <taxon>Oscillospiraceae</taxon>
        <taxon>Ruminococcus</taxon>
    </lineage>
</organism>
<evidence type="ECO:0000313" key="2">
    <source>
        <dbReference type="EMBL" id="ERJ86606.1"/>
    </source>
</evidence>
<feature type="transmembrane region" description="Helical" evidence="1">
    <location>
        <begin position="260"/>
        <end position="282"/>
    </location>
</feature>
<evidence type="ECO:0000256" key="1">
    <source>
        <dbReference type="SAM" id="Phobius"/>
    </source>
</evidence>
<dbReference type="Proteomes" id="UP000016662">
    <property type="component" value="Unassembled WGS sequence"/>
</dbReference>
<feature type="transmembrane region" description="Helical" evidence="1">
    <location>
        <begin position="288"/>
        <end position="315"/>
    </location>
</feature>
<dbReference type="AlphaFoldDB" id="U2JK32"/>
<feature type="transmembrane region" description="Helical" evidence="1">
    <location>
        <begin position="137"/>
        <end position="158"/>
    </location>
</feature>
<keyword evidence="1" id="KW-1133">Transmembrane helix</keyword>
<feature type="transmembrane region" description="Helical" evidence="1">
    <location>
        <begin position="101"/>
        <end position="125"/>
    </location>
</feature>
<feature type="transmembrane region" description="Helical" evidence="1">
    <location>
        <begin position="63"/>
        <end position="89"/>
    </location>
</feature>
<keyword evidence="3" id="KW-1185">Reference proteome</keyword>